<evidence type="ECO:0000313" key="2">
    <source>
        <dbReference type="Proteomes" id="UP001190700"/>
    </source>
</evidence>
<dbReference type="EMBL" id="LGRX02005359">
    <property type="protein sequence ID" value="KAK3278604.1"/>
    <property type="molecule type" value="Genomic_DNA"/>
</dbReference>
<protein>
    <submittedName>
        <fullName evidence="1">Uncharacterized protein</fullName>
    </submittedName>
</protein>
<organism evidence="1 2">
    <name type="scientific">Cymbomonas tetramitiformis</name>
    <dbReference type="NCBI Taxonomy" id="36881"/>
    <lineage>
        <taxon>Eukaryota</taxon>
        <taxon>Viridiplantae</taxon>
        <taxon>Chlorophyta</taxon>
        <taxon>Pyramimonadophyceae</taxon>
        <taxon>Pyramimonadales</taxon>
        <taxon>Pyramimonadaceae</taxon>
        <taxon>Cymbomonas</taxon>
    </lineage>
</organism>
<reference evidence="1 2" key="1">
    <citation type="journal article" date="2015" name="Genome Biol. Evol.">
        <title>Comparative Genomics of a Bacterivorous Green Alga Reveals Evolutionary Causalities and Consequences of Phago-Mixotrophic Mode of Nutrition.</title>
        <authorList>
            <person name="Burns J.A."/>
            <person name="Paasch A."/>
            <person name="Narechania A."/>
            <person name="Kim E."/>
        </authorList>
    </citation>
    <scope>NUCLEOTIDE SEQUENCE [LARGE SCALE GENOMIC DNA]</scope>
    <source>
        <strain evidence="1 2">PLY_AMNH</strain>
    </source>
</reference>
<name>A0AAE0GID0_9CHLO</name>
<dbReference type="AlphaFoldDB" id="A0AAE0GID0"/>
<dbReference type="Proteomes" id="UP001190700">
    <property type="component" value="Unassembled WGS sequence"/>
</dbReference>
<proteinExistence type="predicted"/>
<accession>A0AAE0GID0</accession>
<sequence>MPTRMRSLVTIFDQAAARHAATLATPAAAAQSAGGSAAATFVAAVRTLIISRFDESVAKHVDARTCLGGNDSRFMGNETNAATIFAKLVPALQEAFTTLWLKTLQFLHLTRLAPRLRPALISLKACRSEIGGAVDGYALLAVRENVKSECSFVEAAARCDEVE</sequence>
<comment type="caution">
    <text evidence="1">The sequence shown here is derived from an EMBL/GenBank/DDBJ whole genome shotgun (WGS) entry which is preliminary data.</text>
</comment>
<evidence type="ECO:0000313" key="1">
    <source>
        <dbReference type="EMBL" id="KAK3278604.1"/>
    </source>
</evidence>
<keyword evidence="2" id="KW-1185">Reference proteome</keyword>
<gene>
    <name evidence="1" type="ORF">CYMTET_13469</name>
</gene>